<organism evidence="3 4">
    <name type="scientific">Flavobacterium pokkalii</name>
    <dbReference type="NCBI Taxonomy" id="1940408"/>
    <lineage>
        <taxon>Bacteria</taxon>
        <taxon>Pseudomonadati</taxon>
        <taxon>Bacteroidota</taxon>
        <taxon>Flavobacteriia</taxon>
        <taxon>Flavobacteriales</taxon>
        <taxon>Flavobacteriaceae</taxon>
        <taxon>Flavobacterium</taxon>
    </lineage>
</organism>
<gene>
    <name evidence="3" type="ORF">B6A10_11725</name>
</gene>
<dbReference type="SUPFAM" id="SSF51735">
    <property type="entry name" value="NAD(P)-binding Rossmann-fold domains"/>
    <property type="match status" value="1"/>
</dbReference>
<evidence type="ECO:0000313" key="4">
    <source>
        <dbReference type="Proteomes" id="UP000661715"/>
    </source>
</evidence>
<protein>
    <submittedName>
        <fullName evidence="3">Dehydrogenase</fullName>
    </submittedName>
</protein>
<evidence type="ECO:0000256" key="2">
    <source>
        <dbReference type="ARBA" id="ARBA00023002"/>
    </source>
</evidence>
<comment type="caution">
    <text evidence="3">The sequence shown here is derived from an EMBL/GenBank/DDBJ whole genome shotgun (WGS) entry which is preliminary data.</text>
</comment>
<keyword evidence="4" id="KW-1185">Reference proteome</keyword>
<dbReference type="InterPro" id="IPR002347">
    <property type="entry name" value="SDR_fam"/>
</dbReference>
<sequence>MTGVSSGIGLHAINKITKQLNTKIIVGARDCRKKMPENVQIIPLDLASLSSVRTFAEQLIKELNGGIDLLVLNAGMQNVASNEKSEDGYELTFAVNHLAHYLLIQLLLPHMSTESRIIITTSDTHDPAVTPIAPKILDVQELTYPSKSGFGSGIRAYASSKLCNILTAFSLSKLEQIKTKHIRIIAFNPGFTVGTSLGRNASFTSKMIMYALIHTVFRIISLFKPEYVMSTPEKSGGVLADICLETLRIPADKIYISLVKGKPSYPEPSELAKDAQAQIELWEKSHTLVQLNTF</sequence>
<dbReference type="InterPro" id="IPR036291">
    <property type="entry name" value="NAD(P)-bd_dom_sf"/>
</dbReference>
<dbReference type="Gene3D" id="3.40.50.720">
    <property type="entry name" value="NAD(P)-binding Rossmann-like Domain"/>
    <property type="match status" value="1"/>
</dbReference>
<evidence type="ECO:0000256" key="1">
    <source>
        <dbReference type="ARBA" id="ARBA00006484"/>
    </source>
</evidence>
<dbReference type="PANTHER" id="PTHR24320">
    <property type="entry name" value="RETINOL DEHYDROGENASE"/>
    <property type="match status" value="1"/>
</dbReference>
<name>A0ABR7USF7_9FLAO</name>
<comment type="similarity">
    <text evidence="1">Belongs to the short-chain dehydrogenases/reductases (SDR) family.</text>
</comment>
<dbReference type="Proteomes" id="UP000661715">
    <property type="component" value="Unassembled WGS sequence"/>
</dbReference>
<reference evidence="3 4" key="1">
    <citation type="journal article" date="2020" name="Microbiol. Res.">
        <title>Flavobacterium pokkalii sp. nov., a novel plant growth promoting native rhizobacteria isolated from pokkali rice grown in coastal saline affected agricultural regions of southern India, Kerala.</title>
        <authorList>
            <person name="Menon R.R."/>
            <person name="Kumari S."/>
            <person name="Viver T."/>
            <person name="Rameshkumar N."/>
        </authorList>
    </citation>
    <scope>NUCLEOTIDE SEQUENCE [LARGE SCALE GENOMIC DNA]</scope>
    <source>
        <strain evidence="3 4">L1I52</strain>
    </source>
</reference>
<proteinExistence type="inferred from homology"/>
<dbReference type="EMBL" id="NASZ01000018">
    <property type="protein sequence ID" value="MBD0725851.1"/>
    <property type="molecule type" value="Genomic_DNA"/>
</dbReference>
<evidence type="ECO:0000313" key="3">
    <source>
        <dbReference type="EMBL" id="MBD0725851.1"/>
    </source>
</evidence>
<dbReference type="PANTHER" id="PTHR24320:SF152">
    <property type="entry name" value="SHORT-CHAIN DEHYDROGENASE_REDUCTASE FAMILY PROTEIN"/>
    <property type="match status" value="1"/>
</dbReference>
<accession>A0ABR7USF7</accession>
<dbReference type="Pfam" id="PF00106">
    <property type="entry name" value="adh_short"/>
    <property type="match status" value="1"/>
</dbReference>
<keyword evidence="2" id="KW-0560">Oxidoreductase</keyword>